<dbReference type="PROSITE" id="PS51186">
    <property type="entry name" value="GNAT"/>
    <property type="match status" value="1"/>
</dbReference>
<feature type="domain" description="N-acetyltransferase" evidence="1">
    <location>
        <begin position="125"/>
        <end position="263"/>
    </location>
</feature>
<dbReference type="InterPro" id="IPR016181">
    <property type="entry name" value="Acyl_CoA_acyltransferase"/>
</dbReference>
<dbReference type="Proteomes" id="UP001500221">
    <property type="component" value="Unassembled WGS sequence"/>
</dbReference>
<comment type="caution">
    <text evidence="2">The sequence shown here is derived from an EMBL/GenBank/DDBJ whole genome shotgun (WGS) entry which is preliminary data.</text>
</comment>
<gene>
    <name evidence="2" type="ORF">GCM10023340_33690</name>
</gene>
<protein>
    <recommendedName>
        <fullName evidence="1">N-acetyltransferase domain-containing protein</fullName>
    </recommendedName>
</protein>
<dbReference type="RefSeq" id="WP_345461181.1">
    <property type="nucleotide sequence ID" value="NZ_BAABKG010000004.1"/>
</dbReference>
<proteinExistence type="predicted"/>
<name>A0ABP9PZH8_9ACTN</name>
<dbReference type="SUPFAM" id="SSF55729">
    <property type="entry name" value="Acyl-CoA N-acyltransferases (Nat)"/>
    <property type="match status" value="1"/>
</dbReference>
<evidence type="ECO:0000259" key="1">
    <source>
        <dbReference type="PROSITE" id="PS51186"/>
    </source>
</evidence>
<organism evidence="2 3">
    <name type="scientific">Nocardioides marinquilinus</name>
    <dbReference type="NCBI Taxonomy" id="1210400"/>
    <lineage>
        <taxon>Bacteria</taxon>
        <taxon>Bacillati</taxon>
        <taxon>Actinomycetota</taxon>
        <taxon>Actinomycetes</taxon>
        <taxon>Propionibacteriales</taxon>
        <taxon>Nocardioidaceae</taxon>
        <taxon>Nocardioides</taxon>
    </lineage>
</organism>
<sequence length="263" mass="27855">MAAPTRARVAEACARWLWVPEGATLVETDDWTLVRYPAWAYTPLAMPVFRPAGDPGAALDEALAEARRLADGVDAVEATVGIDAPDGVAALFEARGGELAEETDVLAVDLSDGVPDLGPLDAAVTCRWVVTPDDARAHNDVAVEVFDSPRADDERIAQMARRGAEQATHGRGGFVLALLDGEPVGSSGLEVAGTDARLYGGAVREQARGRGVYRALLRHRLAHAVEHGATLGLTKGRVATSGPILRRAGFEAFGRETTYRLPL</sequence>
<dbReference type="InterPro" id="IPR000182">
    <property type="entry name" value="GNAT_dom"/>
</dbReference>
<keyword evidence="3" id="KW-1185">Reference proteome</keyword>
<dbReference type="CDD" id="cd04301">
    <property type="entry name" value="NAT_SF"/>
    <property type="match status" value="1"/>
</dbReference>
<reference evidence="3" key="1">
    <citation type="journal article" date="2019" name="Int. J. Syst. Evol. Microbiol.">
        <title>The Global Catalogue of Microorganisms (GCM) 10K type strain sequencing project: providing services to taxonomists for standard genome sequencing and annotation.</title>
        <authorList>
            <consortium name="The Broad Institute Genomics Platform"/>
            <consortium name="The Broad Institute Genome Sequencing Center for Infectious Disease"/>
            <person name="Wu L."/>
            <person name="Ma J."/>
        </authorList>
    </citation>
    <scope>NUCLEOTIDE SEQUENCE [LARGE SCALE GENOMIC DNA]</scope>
    <source>
        <strain evidence="3">JCM 18459</strain>
    </source>
</reference>
<evidence type="ECO:0000313" key="3">
    <source>
        <dbReference type="Proteomes" id="UP001500221"/>
    </source>
</evidence>
<dbReference type="Pfam" id="PF00583">
    <property type="entry name" value="Acetyltransf_1"/>
    <property type="match status" value="1"/>
</dbReference>
<accession>A0ABP9PZH8</accession>
<dbReference type="Gene3D" id="3.40.630.30">
    <property type="match status" value="1"/>
</dbReference>
<evidence type="ECO:0000313" key="2">
    <source>
        <dbReference type="EMBL" id="GAA5152777.1"/>
    </source>
</evidence>
<dbReference type="EMBL" id="BAABKG010000004">
    <property type="protein sequence ID" value="GAA5152777.1"/>
    <property type="molecule type" value="Genomic_DNA"/>
</dbReference>